<proteinExistence type="predicted"/>
<dbReference type="FunFam" id="3.40.50.300:FF:000533">
    <property type="entry name" value="Helicase, Snf2 family"/>
    <property type="match status" value="1"/>
</dbReference>
<dbReference type="GO" id="GO:0005524">
    <property type="term" value="F:ATP binding"/>
    <property type="evidence" value="ECO:0007669"/>
    <property type="project" value="InterPro"/>
</dbReference>
<dbReference type="InterPro" id="IPR014001">
    <property type="entry name" value="Helicase_ATP-bd"/>
</dbReference>
<dbReference type="AlphaFoldDB" id="A0A926EJU3"/>
<keyword evidence="5" id="KW-1185">Reference proteome</keyword>
<dbReference type="Proteomes" id="UP000655830">
    <property type="component" value="Unassembled WGS sequence"/>
</dbReference>
<name>A0A926EJU3_9FIRM</name>
<keyword evidence="1" id="KW-0378">Hydrolase</keyword>
<accession>A0A926EJU3</accession>
<comment type="caution">
    <text evidence="4">The sequence shown here is derived from an EMBL/GenBank/DDBJ whole genome shotgun (WGS) entry which is preliminary data.</text>
</comment>
<evidence type="ECO:0000256" key="1">
    <source>
        <dbReference type="ARBA" id="ARBA00022801"/>
    </source>
</evidence>
<dbReference type="PANTHER" id="PTHR10799">
    <property type="entry name" value="SNF2/RAD54 HELICASE FAMILY"/>
    <property type="match status" value="1"/>
</dbReference>
<dbReference type="InterPro" id="IPR013663">
    <property type="entry name" value="Helicase_SWF/SNF/SWI_bac"/>
</dbReference>
<dbReference type="InterPro" id="IPR027417">
    <property type="entry name" value="P-loop_NTPase"/>
</dbReference>
<feature type="domain" description="Helicase ATP-binding" evidence="2">
    <location>
        <begin position="620"/>
        <end position="780"/>
    </location>
</feature>
<sequence>MLTLEEIRDLCPNVVTFNNAKRLYGLGSIKHMSAFKERDGYEVHGTIEEDKYHQVETIVRIFDDGRVRVKCGCHPPYGYWSICEHGAALLMEFWERLQTGTIKIQPIEQIYGMEMLAFYEEEAIRKMQKNREGYIRVQPKLYKVWENVYGVGLQVGEDRLYIVKDIMEFVDAILKEEQLGYGKNLAFIHHVGAFCEQDRPLIEWIVDEAVARQATLDQMSGRLTKLDKKYIALTPGGFDKFFELMEGRTISYYDDSNEEITLVKDNPKLYFDVAKEEEQFVLTSNLNQYSLIEYPKNKYIIIEDKLYKCNKNFADNVMPILDYMNQMHTRQFYFDERGWQRFVLTILPRIKRYVELHIEEGLLARYTPPELVIKTYLDKDGSNNIVEKTTFTYGVTTFNPYDTHGGEPVDLARDITKEHAYTNILENYQFKNNKGQLHLDDEESIYNFLTYGIDELLPISEVHITDELKAMKFRKPLIGSVGIKIESDLLKVNFEEINLTPEEIDAIMEAYHLKKKYYRLRSGSFIDVGNREVDQLAQIMEGLRLGSDAISSGEVTLPKYRALYLDQITKQNEDLSVERDKYFKQIIRDVKNVADADFEVPTFLKKTLRGYQKVGYRWLRTMAAYGFGGILADDMGLGKTLQVITLLAAQQNGKSKQNLVVAPTSLVLNWQKEIEKFTPHLKVLVLNGTIEERKEKLKHIEGYDILITSYDLLKRDIELYESLHFKYCIADEAHYIKNPNTQNAKALKCVRSEVRFALTGTPIENTLAELWSIFDFIMPGYLFSYQQFKGSFETPILKFESERATNQLRTMVAPFILRRLKKDVLKELPEKTETILYNEMTPEQEKIYKANLALLQQEFQKEMKLNGISRSHIKILAMLTRLRQLCCHPGLYLDEYEGGSSKLDQCIELIEDSIESGHKILLFSQFTTMLDKIAYELQVRGISYYMLTGATKAERRIEMVELFNKDTTPIFLISLKAGGTGLNLTGADIVIHYDPWWNVSSENQATDRAHRIGQKNNVQVFKLITQNTIEEKIKKLQDKKIGLSDQVLTGEQTFISHMSEEEIKDLFKLD</sequence>
<dbReference type="SUPFAM" id="SSF52540">
    <property type="entry name" value="P-loop containing nucleoside triphosphate hydrolases"/>
    <property type="match status" value="2"/>
</dbReference>
<dbReference type="Pfam" id="PF00271">
    <property type="entry name" value="Helicase_C"/>
    <property type="match status" value="1"/>
</dbReference>
<evidence type="ECO:0000259" key="2">
    <source>
        <dbReference type="PROSITE" id="PS51192"/>
    </source>
</evidence>
<dbReference type="GO" id="GO:0016787">
    <property type="term" value="F:hydrolase activity"/>
    <property type="evidence" value="ECO:0007669"/>
    <property type="project" value="UniProtKB-KW"/>
</dbReference>
<dbReference type="FunFam" id="3.40.50.10810:FF:000054">
    <property type="entry name" value="Helicase, Snf2 family"/>
    <property type="match status" value="1"/>
</dbReference>
<dbReference type="Gene3D" id="3.40.50.10810">
    <property type="entry name" value="Tandem AAA-ATPase domain"/>
    <property type="match status" value="1"/>
</dbReference>
<evidence type="ECO:0000313" key="4">
    <source>
        <dbReference type="EMBL" id="MBC8579687.1"/>
    </source>
</evidence>
<dbReference type="InterPro" id="IPR038718">
    <property type="entry name" value="SNF2-like_sf"/>
</dbReference>
<dbReference type="InterPro" id="IPR000330">
    <property type="entry name" value="SNF2_N"/>
</dbReference>
<dbReference type="CDD" id="cd18012">
    <property type="entry name" value="DEXQc_arch_SWI2_SNF2"/>
    <property type="match status" value="1"/>
</dbReference>
<dbReference type="PROSITE" id="PS51194">
    <property type="entry name" value="HELICASE_CTER"/>
    <property type="match status" value="1"/>
</dbReference>
<dbReference type="EMBL" id="JACRSY010000012">
    <property type="protein sequence ID" value="MBC8579687.1"/>
    <property type="molecule type" value="Genomic_DNA"/>
</dbReference>
<gene>
    <name evidence="4" type="ORF">H8718_09100</name>
</gene>
<dbReference type="InterPro" id="IPR001650">
    <property type="entry name" value="Helicase_C-like"/>
</dbReference>
<dbReference type="SMART" id="SM00490">
    <property type="entry name" value="HELICc"/>
    <property type="match status" value="1"/>
</dbReference>
<evidence type="ECO:0000259" key="3">
    <source>
        <dbReference type="PROSITE" id="PS51194"/>
    </source>
</evidence>
<dbReference type="CDD" id="cd18793">
    <property type="entry name" value="SF2_C_SNF"/>
    <property type="match status" value="1"/>
</dbReference>
<dbReference type="RefSeq" id="WP_249332645.1">
    <property type="nucleotide sequence ID" value="NZ_JACRSY010000012.1"/>
</dbReference>
<reference evidence="4" key="1">
    <citation type="submission" date="2020-08" db="EMBL/GenBank/DDBJ databases">
        <title>Genome public.</title>
        <authorList>
            <person name="Liu C."/>
            <person name="Sun Q."/>
        </authorList>
    </citation>
    <scope>NUCLEOTIDE SEQUENCE</scope>
    <source>
        <strain evidence="4">NSJ-12</strain>
    </source>
</reference>
<dbReference type="Gene3D" id="3.40.50.300">
    <property type="entry name" value="P-loop containing nucleotide triphosphate hydrolases"/>
    <property type="match status" value="1"/>
</dbReference>
<dbReference type="InterPro" id="IPR049730">
    <property type="entry name" value="SNF2/RAD54-like_C"/>
</dbReference>
<dbReference type="Pfam" id="PF08455">
    <property type="entry name" value="SNF2_assoc"/>
    <property type="match status" value="1"/>
</dbReference>
<feature type="domain" description="Helicase C-terminal" evidence="3">
    <location>
        <begin position="902"/>
        <end position="1055"/>
    </location>
</feature>
<dbReference type="SMART" id="SM00487">
    <property type="entry name" value="DEXDc"/>
    <property type="match status" value="1"/>
</dbReference>
<dbReference type="PROSITE" id="PS51192">
    <property type="entry name" value="HELICASE_ATP_BIND_1"/>
    <property type="match status" value="1"/>
</dbReference>
<protein>
    <submittedName>
        <fullName evidence="4">SNF2 helicase associated domain-containing protein</fullName>
    </submittedName>
</protein>
<dbReference type="Pfam" id="PF00176">
    <property type="entry name" value="SNF2-rel_dom"/>
    <property type="match status" value="1"/>
</dbReference>
<organism evidence="4 5">
    <name type="scientific">Zhenhengia yiwuensis</name>
    <dbReference type="NCBI Taxonomy" id="2763666"/>
    <lineage>
        <taxon>Bacteria</taxon>
        <taxon>Bacillati</taxon>
        <taxon>Bacillota</taxon>
        <taxon>Clostridia</taxon>
        <taxon>Lachnospirales</taxon>
        <taxon>Lachnospiraceae</taxon>
        <taxon>Zhenhengia</taxon>
    </lineage>
</organism>
<evidence type="ECO:0000313" key="5">
    <source>
        <dbReference type="Proteomes" id="UP000655830"/>
    </source>
</evidence>